<accession>A0ABD3HU73</accession>
<organism evidence="2 3">
    <name type="scientific">Riccia sorocarpa</name>
    <dbReference type="NCBI Taxonomy" id="122646"/>
    <lineage>
        <taxon>Eukaryota</taxon>
        <taxon>Viridiplantae</taxon>
        <taxon>Streptophyta</taxon>
        <taxon>Embryophyta</taxon>
        <taxon>Marchantiophyta</taxon>
        <taxon>Marchantiopsida</taxon>
        <taxon>Marchantiidae</taxon>
        <taxon>Marchantiales</taxon>
        <taxon>Ricciaceae</taxon>
        <taxon>Riccia</taxon>
    </lineage>
</organism>
<reference evidence="2 3" key="1">
    <citation type="submission" date="2024-09" db="EMBL/GenBank/DDBJ databases">
        <title>Chromosome-scale assembly of Riccia sorocarpa.</title>
        <authorList>
            <person name="Paukszto L."/>
        </authorList>
    </citation>
    <scope>NUCLEOTIDE SEQUENCE [LARGE SCALE GENOMIC DNA]</scope>
    <source>
        <strain evidence="2">LP-2024</strain>
        <tissue evidence="2">Aerial parts of the thallus</tissue>
    </source>
</reference>
<keyword evidence="1" id="KW-0812">Transmembrane</keyword>
<name>A0ABD3HU73_9MARC</name>
<gene>
    <name evidence="2" type="ORF">R1sor_008564</name>
</gene>
<dbReference type="Proteomes" id="UP001633002">
    <property type="component" value="Unassembled WGS sequence"/>
</dbReference>
<keyword evidence="1" id="KW-1133">Transmembrane helix</keyword>
<dbReference type="AlphaFoldDB" id="A0ABD3HU73"/>
<evidence type="ECO:0000313" key="3">
    <source>
        <dbReference type="Proteomes" id="UP001633002"/>
    </source>
</evidence>
<sequence>MSSRPFPHRSKVDLAKRSCSSKVDYSCTSNLGDDGGCGGSCLGRMELHSGHSGSAWSCIPSLHSGRRAAANLNAATAAAVVLVLVFVVWRRRPASNLSP</sequence>
<proteinExistence type="predicted"/>
<keyword evidence="3" id="KW-1185">Reference proteome</keyword>
<keyword evidence="1" id="KW-0472">Membrane</keyword>
<feature type="transmembrane region" description="Helical" evidence="1">
    <location>
        <begin position="70"/>
        <end position="89"/>
    </location>
</feature>
<protein>
    <submittedName>
        <fullName evidence="2">Uncharacterized protein</fullName>
    </submittedName>
</protein>
<comment type="caution">
    <text evidence="2">The sequence shown here is derived from an EMBL/GenBank/DDBJ whole genome shotgun (WGS) entry which is preliminary data.</text>
</comment>
<dbReference type="EMBL" id="JBJQOH010000003">
    <property type="protein sequence ID" value="KAL3694913.1"/>
    <property type="molecule type" value="Genomic_DNA"/>
</dbReference>
<evidence type="ECO:0000256" key="1">
    <source>
        <dbReference type="SAM" id="Phobius"/>
    </source>
</evidence>
<evidence type="ECO:0000313" key="2">
    <source>
        <dbReference type="EMBL" id="KAL3694913.1"/>
    </source>
</evidence>